<accession>A0A6F8XRL7</accession>
<reference evidence="2 3" key="2">
    <citation type="submission" date="2020-03" db="EMBL/GenBank/DDBJ databases">
        <authorList>
            <person name="Ichikawa N."/>
            <person name="Kimura A."/>
            <person name="Kitahashi Y."/>
            <person name="Uohara A."/>
        </authorList>
    </citation>
    <scope>NUCLEOTIDE SEQUENCE [LARGE SCALE GENOMIC DNA]</scope>
    <source>
        <strain evidence="2 3">NBRC 107702</strain>
    </source>
</reference>
<protein>
    <recommendedName>
        <fullName evidence="1">Methyltransferase domain-containing protein</fullName>
    </recommendedName>
</protein>
<proteinExistence type="predicted"/>
<dbReference type="Gene3D" id="3.40.50.150">
    <property type="entry name" value="Vaccinia Virus protein VP39"/>
    <property type="match status" value="1"/>
</dbReference>
<organism evidence="2 3">
    <name type="scientific">Phytohabitans flavus</name>
    <dbReference type="NCBI Taxonomy" id="1076124"/>
    <lineage>
        <taxon>Bacteria</taxon>
        <taxon>Bacillati</taxon>
        <taxon>Actinomycetota</taxon>
        <taxon>Actinomycetes</taxon>
        <taxon>Micromonosporales</taxon>
        <taxon>Micromonosporaceae</taxon>
    </lineage>
</organism>
<feature type="domain" description="Methyltransferase" evidence="1">
    <location>
        <begin position="38"/>
        <end position="134"/>
    </location>
</feature>
<dbReference type="RefSeq" id="WP_173036506.1">
    <property type="nucleotide sequence ID" value="NZ_AP022870.1"/>
</dbReference>
<evidence type="ECO:0000313" key="2">
    <source>
        <dbReference type="EMBL" id="BCB76460.1"/>
    </source>
</evidence>
<dbReference type="KEGG" id="pfla:Pflav_028700"/>
<dbReference type="CDD" id="cd02440">
    <property type="entry name" value="AdoMet_MTases"/>
    <property type="match status" value="1"/>
</dbReference>
<gene>
    <name evidence="2" type="ORF">Pflav_028700</name>
</gene>
<dbReference type="EMBL" id="AP022870">
    <property type="protein sequence ID" value="BCB76460.1"/>
    <property type="molecule type" value="Genomic_DNA"/>
</dbReference>
<dbReference type="AlphaFoldDB" id="A0A6F8XRL7"/>
<dbReference type="PANTHER" id="PTHR43591">
    <property type="entry name" value="METHYLTRANSFERASE"/>
    <property type="match status" value="1"/>
</dbReference>
<name>A0A6F8XRL7_9ACTN</name>
<reference evidence="2 3" key="1">
    <citation type="submission" date="2020-03" db="EMBL/GenBank/DDBJ databases">
        <title>Whole genome shotgun sequence of Phytohabitans flavus NBRC 107702.</title>
        <authorList>
            <person name="Komaki H."/>
            <person name="Tamura T."/>
        </authorList>
    </citation>
    <scope>NUCLEOTIDE SEQUENCE [LARGE SCALE GENOMIC DNA]</scope>
    <source>
        <strain evidence="2 3">NBRC 107702</strain>
    </source>
</reference>
<dbReference type="InterPro" id="IPR029063">
    <property type="entry name" value="SAM-dependent_MTases_sf"/>
</dbReference>
<dbReference type="Proteomes" id="UP000502508">
    <property type="component" value="Chromosome"/>
</dbReference>
<evidence type="ECO:0000313" key="3">
    <source>
        <dbReference type="Proteomes" id="UP000502508"/>
    </source>
</evidence>
<dbReference type="InterPro" id="IPR041698">
    <property type="entry name" value="Methyltransf_25"/>
</dbReference>
<evidence type="ECO:0000259" key="1">
    <source>
        <dbReference type="Pfam" id="PF13649"/>
    </source>
</evidence>
<sequence>MAHDHMIELLDLDAEVLHEYFRDVIGWVAREAADHPRVVDLGAGSGTGSLALARELPGSTVTAVDITPEMLAHLRSRADAAGLGDRIRTVEADLDQPWPDFGPVDVIWAAFSMHHMADPAKALASAFGALRPGGLLVIAELDSFPRFLAGTPDEAVELRGHAESAKRRHEAGLHMHENWGDRMRHTGFTPVTERRFDIDLRPPLPAAATRYAAVSLSRMRHGLEDRLPPSDLAALDKIVAGLAGRDDLSVCTERTVWLAVRG</sequence>
<dbReference type="Pfam" id="PF13649">
    <property type="entry name" value="Methyltransf_25"/>
    <property type="match status" value="1"/>
</dbReference>
<keyword evidence="3" id="KW-1185">Reference proteome</keyword>
<dbReference type="SUPFAM" id="SSF53335">
    <property type="entry name" value="S-adenosyl-L-methionine-dependent methyltransferases"/>
    <property type="match status" value="1"/>
</dbReference>